<keyword evidence="4 5" id="KW-0472">Membrane</keyword>
<dbReference type="SUPFAM" id="SSF81321">
    <property type="entry name" value="Family A G protein-coupled receptor-like"/>
    <property type="match status" value="1"/>
</dbReference>
<feature type="transmembrane region" description="Helical" evidence="5">
    <location>
        <begin position="302"/>
        <end position="327"/>
    </location>
</feature>
<proteinExistence type="predicted"/>
<keyword evidence="7" id="KW-1185">Reference proteome</keyword>
<dbReference type="GO" id="GO:0008528">
    <property type="term" value="F:G protein-coupled peptide receptor activity"/>
    <property type="evidence" value="ECO:0007669"/>
    <property type="project" value="InterPro"/>
</dbReference>
<accession>A0A914BW88</accession>
<feature type="domain" description="G-protein coupled receptors family 1 profile" evidence="6">
    <location>
        <begin position="50"/>
        <end position="324"/>
    </location>
</feature>
<comment type="subcellular location">
    <subcellularLocation>
        <location evidence="1">Membrane</location>
    </subcellularLocation>
</comment>
<dbReference type="GO" id="GO:0005886">
    <property type="term" value="C:plasma membrane"/>
    <property type="evidence" value="ECO:0007669"/>
    <property type="project" value="TreeGrafter"/>
</dbReference>
<feature type="transmembrane region" description="Helical" evidence="5">
    <location>
        <begin position="211"/>
        <end position="235"/>
    </location>
</feature>
<feature type="transmembrane region" description="Helical" evidence="5">
    <location>
        <begin position="267"/>
        <end position="290"/>
    </location>
</feature>
<dbReference type="PROSITE" id="PS50262">
    <property type="entry name" value="G_PROTEIN_RECEP_F1_2"/>
    <property type="match status" value="1"/>
</dbReference>
<feature type="transmembrane region" description="Helical" evidence="5">
    <location>
        <begin position="70"/>
        <end position="91"/>
    </location>
</feature>
<feature type="transmembrane region" description="Helical" evidence="5">
    <location>
        <begin position="121"/>
        <end position="142"/>
    </location>
</feature>
<evidence type="ECO:0000313" key="8">
    <source>
        <dbReference type="WBParaSite" id="ACRNAN_Path_1142.g4410.t1"/>
    </source>
</evidence>
<feature type="transmembrane region" description="Helical" evidence="5">
    <location>
        <begin position="35"/>
        <end position="58"/>
    </location>
</feature>
<organism evidence="7 8">
    <name type="scientific">Acrobeloides nanus</name>
    <dbReference type="NCBI Taxonomy" id="290746"/>
    <lineage>
        <taxon>Eukaryota</taxon>
        <taxon>Metazoa</taxon>
        <taxon>Ecdysozoa</taxon>
        <taxon>Nematoda</taxon>
        <taxon>Chromadorea</taxon>
        <taxon>Rhabditida</taxon>
        <taxon>Tylenchina</taxon>
        <taxon>Cephalobomorpha</taxon>
        <taxon>Cephaloboidea</taxon>
        <taxon>Cephalobidae</taxon>
        <taxon>Acrobeloides</taxon>
    </lineage>
</organism>
<dbReference type="Proteomes" id="UP000887540">
    <property type="component" value="Unplaced"/>
</dbReference>
<dbReference type="InterPro" id="IPR017452">
    <property type="entry name" value="GPCR_Rhodpsn_7TM"/>
</dbReference>
<evidence type="ECO:0000256" key="2">
    <source>
        <dbReference type="ARBA" id="ARBA00022692"/>
    </source>
</evidence>
<dbReference type="AlphaFoldDB" id="A0A914BW88"/>
<keyword evidence="3 5" id="KW-1133">Transmembrane helix</keyword>
<feature type="transmembrane region" description="Helical" evidence="5">
    <location>
        <begin position="154"/>
        <end position="175"/>
    </location>
</feature>
<dbReference type="Pfam" id="PF10324">
    <property type="entry name" value="7TM_GPCR_Srw"/>
    <property type="match status" value="1"/>
</dbReference>
<evidence type="ECO:0000256" key="5">
    <source>
        <dbReference type="SAM" id="Phobius"/>
    </source>
</evidence>
<dbReference type="InterPro" id="IPR000276">
    <property type="entry name" value="GPCR_Rhodpsn"/>
</dbReference>
<evidence type="ECO:0000256" key="1">
    <source>
        <dbReference type="ARBA" id="ARBA00004370"/>
    </source>
</evidence>
<dbReference type="InterPro" id="IPR053219">
    <property type="entry name" value="GPCR_Dmsr-1"/>
</dbReference>
<reference evidence="8" key="1">
    <citation type="submission" date="2022-11" db="UniProtKB">
        <authorList>
            <consortium name="WormBaseParasite"/>
        </authorList>
    </citation>
    <scope>IDENTIFICATION</scope>
</reference>
<dbReference type="PRINTS" id="PR00237">
    <property type="entry name" value="GPCRRHODOPSN"/>
</dbReference>
<sequence length="400" mass="45498">MISCEGDPILFDKNDSSTLYFISSLQSFALTYNSLHPYLCLLLCPLGVLANIVHILILTHRRMRRCSINCALIVIAICDIVTMLSYFIYILRFEIAMRMFGAIAISYIWASLLRLHATMSIALHSITLYLCVTMAFIRLRAMRTKKTRLMKPKNVWYIAGGIVLAVILMCVPTYMVHDVREKTSYSGTQFYTVDISELALENGCGYFKANLWVIGVCLKAIPCFLLLCFTMKLMIRLQMNNAKRAMLLYNCSGKGARKCKQNYDRTTFTLIVVLSVFLLTELPQGAIAMLNAVYTTDVHMVYMYLANILDVLSLINCYVGFIAYCFLCSRYRQTFMLMLASNWPVSISSLMWCPFTSPSTRQVEKLATNLKMIPNPEKKFSQQFTLCNGNGTSSTRIDTE</sequence>
<evidence type="ECO:0000256" key="4">
    <source>
        <dbReference type="ARBA" id="ARBA00023136"/>
    </source>
</evidence>
<evidence type="ECO:0000259" key="6">
    <source>
        <dbReference type="PROSITE" id="PS50262"/>
    </source>
</evidence>
<keyword evidence="2 5" id="KW-0812">Transmembrane</keyword>
<dbReference type="WBParaSite" id="ACRNAN_Path_1142.g4410.t1">
    <property type="protein sequence ID" value="ACRNAN_Path_1142.g4410.t1"/>
    <property type="gene ID" value="ACRNAN_Path_1142.g4410"/>
</dbReference>
<dbReference type="CDD" id="cd14978">
    <property type="entry name" value="7tmA_FMRFamide_R-like"/>
    <property type="match status" value="1"/>
</dbReference>
<dbReference type="PANTHER" id="PTHR46273">
    <property type="entry name" value="MYOSUPPRESSIN RECEPTOR 1, ISOFORM B-RELATED"/>
    <property type="match status" value="1"/>
</dbReference>
<protein>
    <submittedName>
        <fullName evidence="8">G-protein coupled receptors family 1 profile domain-containing protein</fullName>
    </submittedName>
</protein>
<evidence type="ECO:0000256" key="3">
    <source>
        <dbReference type="ARBA" id="ARBA00022989"/>
    </source>
</evidence>
<dbReference type="InterPro" id="IPR019427">
    <property type="entry name" value="7TM_GPCR_serpentine_rcpt_Srw"/>
</dbReference>
<dbReference type="Gene3D" id="1.20.1070.10">
    <property type="entry name" value="Rhodopsin 7-helix transmembrane proteins"/>
    <property type="match status" value="1"/>
</dbReference>
<name>A0A914BW88_9BILA</name>
<evidence type="ECO:0000313" key="7">
    <source>
        <dbReference type="Proteomes" id="UP000887540"/>
    </source>
</evidence>
<dbReference type="PANTHER" id="PTHR46273:SF2">
    <property type="entry name" value="G-PROTEIN COUPLED RECEPTORS FAMILY 1 PROFILE DOMAIN-CONTAINING PROTEIN"/>
    <property type="match status" value="1"/>
</dbReference>